<dbReference type="Pfam" id="PF23009">
    <property type="entry name" value="UBC_like"/>
    <property type="match status" value="1"/>
</dbReference>
<dbReference type="InterPro" id="IPR054476">
    <property type="entry name" value="Ltn1_N"/>
</dbReference>
<dbReference type="GO" id="GO:0072344">
    <property type="term" value="P:rescue of stalled ribosome"/>
    <property type="evidence" value="ECO:0007669"/>
    <property type="project" value="UniProtKB-UniRule"/>
</dbReference>
<dbReference type="Gene3D" id="3.30.40.10">
    <property type="entry name" value="Zinc/RING finger domain, C3HC4 (zinc finger)"/>
    <property type="match status" value="1"/>
</dbReference>
<evidence type="ECO:0000259" key="17">
    <source>
        <dbReference type="PROSITE" id="PS50089"/>
    </source>
</evidence>
<comment type="catalytic activity">
    <reaction evidence="1 16">
        <text>S-ubiquitinyl-[E2 ubiquitin-conjugating enzyme]-L-cysteine + [acceptor protein]-L-lysine = [E2 ubiquitin-conjugating enzyme]-L-cysteine + N(6)-ubiquitinyl-[acceptor protein]-L-lysine.</text>
        <dbReference type="EC" id="2.3.2.27"/>
    </reaction>
</comment>
<keyword evidence="10" id="KW-0677">Repeat</keyword>
<evidence type="ECO:0000256" key="12">
    <source>
        <dbReference type="ARBA" id="ARBA00022786"/>
    </source>
</evidence>
<gene>
    <name evidence="18" type="ORF">R9X50_00330300</name>
</gene>
<dbReference type="InterPro" id="IPR001841">
    <property type="entry name" value="Znf_RING"/>
</dbReference>
<evidence type="ECO:0000256" key="3">
    <source>
        <dbReference type="ARBA" id="ARBA00004906"/>
    </source>
</evidence>
<dbReference type="Proteomes" id="UP001303373">
    <property type="component" value="Chromosome 4"/>
</dbReference>
<evidence type="ECO:0000256" key="9">
    <source>
        <dbReference type="ARBA" id="ARBA00022723"/>
    </source>
</evidence>
<comment type="pathway">
    <text evidence="3 16">Protein modification; protein ubiquitination.</text>
</comment>
<dbReference type="InterPro" id="IPR054477">
    <property type="entry name" value="LTN1_E3_ligase_6th"/>
</dbReference>
<protein>
    <recommendedName>
        <fullName evidence="6 16">E3 ubiquitin-protein ligase listerin</fullName>
        <ecNumber evidence="5 16">2.3.2.27</ecNumber>
    </recommendedName>
    <alternativeName>
        <fullName evidence="16">RING-type E3 ubiquitin transferase listerin</fullName>
    </alternativeName>
</protein>
<dbReference type="PROSITE" id="PS50089">
    <property type="entry name" value="ZF_RING_2"/>
    <property type="match status" value="1"/>
</dbReference>
<comment type="function">
    <text evidence="16">E3 ubiquitin-protein ligase. Component of the ribosome quality control complex (RQC), a ribosome-associated complex that mediates ubiquitination and extraction of incompletely synthesized nascent chains for proteasomal degradation.</text>
</comment>
<dbReference type="GO" id="GO:1990116">
    <property type="term" value="P:ribosome-associated ubiquitin-dependent protein catabolic process"/>
    <property type="evidence" value="ECO:0007669"/>
    <property type="project" value="UniProtKB-UniRule"/>
</dbReference>
<evidence type="ECO:0000256" key="16">
    <source>
        <dbReference type="RuleBase" id="RU367090"/>
    </source>
</evidence>
<comment type="function">
    <text evidence="14">E3 ubiquitin-protein ligase component of the ribosome quality control complex (RQC), a ribosome-associated complex that mediates ubiquitination and extraction of incompletely synthesized nascent chains for proteasomal degradation. Mediates ubiquitination of proteins derived from mRNAs lacking stop codons (non-stop proteins) and other translation arrest products induced by poly-lysine sequences and tandem rare codons. Ubiquitination leads to CDC48 recruitment for extraction and degradation of the incomplete translation product. May indirectly play a role in chromatin function and transcription.</text>
</comment>
<evidence type="ECO:0000313" key="18">
    <source>
        <dbReference type="EMBL" id="WPH00474.1"/>
    </source>
</evidence>
<accession>A0AAQ3M351</accession>
<dbReference type="SMART" id="SM01197">
    <property type="entry name" value="FANCL_C"/>
    <property type="match status" value="1"/>
</dbReference>
<evidence type="ECO:0000256" key="1">
    <source>
        <dbReference type="ARBA" id="ARBA00000900"/>
    </source>
</evidence>
<dbReference type="GO" id="GO:0043023">
    <property type="term" value="F:ribosomal large subunit binding"/>
    <property type="evidence" value="ECO:0007669"/>
    <property type="project" value="TreeGrafter"/>
</dbReference>
<dbReference type="InterPro" id="IPR039795">
    <property type="entry name" value="LTN1/Rkr1"/>
</dbReference>
<dbReference type="CDD" id="cd16491">
    <property type="entry name" value="RING-CH-C4HC3_LTN1"/>
    <property type="match status" value="1"/>
</dbReference>
<evidence type="ECO:0000256" key="13">
    <source>
        <dbReference type="ARBA" id="ARBA00022833"/>
    </source>
</evidence>
<keyword evidence="11 15" id="KW-0863">Zinc-finger</keyword>
<dbReference type="InterPro" id="IPR054478">
    <property type="entry name" value="LTN1_UBC"/>
</dbReference>
<keyword evidence="12 16" id="KW-0833">Ubl conjugation pathway</keyword>
<dbReference type="PANTHER" id="PTHR12389:SF0">
    <property type="entry name" value="E3 UBIQUITIN-PROTEIN LIGASE LISTERIN"/>
    <property type="match status" value="1"/>
</dbReference>
<comment type="subunit">
    <text evidence="16">Component of the ribosome quality control complex (RQC).</text>
</comment>
<reference evidence="18 19" key="1">
    <citation type="submission" date="2023-11" db="EMBL/GenBank/DDBJ databases">
        <title>An acidophilic fungus is an integral part of prey digestion in a carnivorous sundew plant.</title>
        <authorList>
            <person name="Tsai I.J."/>
        </authorList>
    </citation>
    <scope>NUCLEOTIDE SEQUENCE [LARGE SCALE GENOMIC DNA]</scope>
    <source>
        <strain evidence="18">169a</strain>
    </source>
</reference>
<dbReference type="Pfam" id="PF22958">
    <property type="entry name" value="Ltn1_1st"/>
    <property type="match status" value="1"/>
</dbReference>
<comment type="similarity">
    <text evidence="4 16">Belongs to the LTN1 family.</text>
</comment>
<dbReference type="SUPFAM" id="SSF48371">
    <property type="entry name" value="ARM repeat"/>
    <property type="match status" value="1"/>
</dbReference>
<keyword evidence="19" id="KW-1185">Reference proteome</keyword>
<dbReference type="InterPro" id="IPR039804">
    <property type="entry name" value="RING-CH-C4HC3_LTN1"/>
</dbReference>
<evidence type="ECO:0000256" key="2">
    <source>
        <dbReference type="ARBA" id="ARBA00004514"/>
    </source>
</evidence>
<evidence type="ECO:0000256" key="5">
    <source>
        <dbReference type="ARBA" id="ARBA00012483"/>
    </source>
</evidence>
<dbReference type="SUPFAM" id="SSF57850">
    <property type="entry name" value="RING/U-box"/>
    <property type="match status" value="1"/>
</dbReference>
<evidence type="ECO:0000256" key="10">
    <source>
        <dbReference type="ARBA" id="ARBA00022737"/>
    </source>
</evidence>
<evidence type="ECO:0000313" key="19">
    <source>
        <dbReference type="Proteomes" id="UP001303373"/>
    </source>
</evidence>
<evidence type="ECO:0000256" key="4">
    <source>
        <dbReference type="ARBA" id="ARBA00007997"/>
    </source>
</evidence>
<dbReference type="PANTHER" id="PTHR12389">
    <property type="entry name" value="ZINC FINGER PROTEIN 294"/>
    <property type="match status" value="1"/>
</dbReference>
<keyword evidence="9 16" id="KW-0479">Metal-binding</keyword>
<comment type="subcellular location">
    <subcellularLocation>
        <location evidence="2">Cytoplasm</location>
        <location evidence="2">Cytosol</location>
    </subcellularLocation>
</comment>
<dbReference type="InterPro" id="IPR016024">
    <property type="entry name" value="ARM-type_fold"/>
</dbReference>
<keyword evidence="7" id="KW-0963">Cytoplasm</keyword>
<dbReference type="EC" id="2.3.2.27" evidence="5 16"/>
<proteinExistence type="inferred from homology"/>
<sequence length="1614" mass="179543">MSKKLFKTSANSARAGVGFGGFGNSGAGFGSSGSTLSYVQVPPDYTAISDAKIVVAFKNLAKKDGITKAKALDDLQAYLSPAEAEIEDGVLEAWVKLYPRLSIDNGLRVRQLAHTLNGSICSKCGKRIAKYLPRIAGPWLAGTYDSDRSVSRSAQEALGAVFPSAEKVHGLRRAFCGNLLEFCRDAVLAENIQTLSDERSVSPDDASATYARVVATSLALICSLVQDLPEDLQKQQALYSEIFGDSKLWDFAIYSDPSVRKSMHRLVQTTIEKQPTLIEPHIKMVSTAYIYRGMSSEQTGSATEFIRTVKFITTAMPLIWTDQYSGRESAASRLRQCLKHGSQASNGFWEQLSQLLRKIPCEIVQTTFDEVSDLAVAAREGVTRKEERNNAFQAWSAYFNLLDVGSANLSDEDFAKLLESCLIPVIKQYLQPAPDTTEWSVGGLQSSLIVSQVVTIQRAHETLAKEWPMLISQIIEAAKLSQPEQSKDFQKSQMEVAAIGQRWAELQRNVFAKTSSQDLIDSFTLSNVKLLTGCIELLESREGKPFGAAAIIADIVRSCQAHLLKCEDFKQSLEAYVKDDVHRWMFTPSREYALVALHTIDDEAVFLAAFNAAIKAILESIENNVKRLDAVRDLLPQNASMKAIEAAKSNEDFQTFIRHSMNFSKGESDISCFNDLARLGALSTKTTDAILSDLTASLSVEAQSDNALERLSKTDESTVRAFMERSNNTSNQLLPAVLRMENSLNEAVADKASALSARLLSAIGESGTNDKYSLIVSNLEKLEGRPMPLDEVLDLANRILGSDENVTNPLEMLPRLDIWEASLLNAMRPPMPSMSVSSPLGGVLHLVDPQSDAGKTKAKVDSEGLSQALRIAIYVSRLLTTTDLLNALQMHDDLRTSLLALLYLTNLLAEDSLSVVGFSDLWDLSSNVDAQLITMEFITEVNATFAKYWQSLPPEVPLMLDGSSEYCRFFCALDKIRRRSASNSPPQYYSALAFSTANANLFEIHGHNAQQIKASDQVLREYRSAKDVLLTSACIVGLQQPLASTTSLNRFCNELIADLTDINTAEKSQQLIENLLLLNVILQTQSDIVREVPKQRLIFFIKAMILLVESGAPVIIVAEVWKALNFVIPSVKDMYGEHWEQILSTILAFWNAIEEHLEHTPYDEGRVLLLNSSLRLFDSLRNLTRSEDPNDDVVESMAGKKNEITSSLIRLLKAEGSAVDVGHQPLFVTHQRLVREIEKIFSSVDDAEELYPLLYSPSPPVRQGGFDLLHRHIPAAQEQISFDAALDDKTAHLPDELISMILEAPKLDSLVFTSFERDMPTSLQGYLYSWRLVFDHFNGSSYRVKSDYIDQLKKGDYLTRLLTLSFDFLGHTRGRPVDASKFDIENYVADLEQTVEKDVQWLLVHLYFLALTHMPSLVKTFYLDIPLRQTSLAVETWTAKHFSPVIVSSALTAVAVWADKTVKDDVEYEKMKVNVGMRSREVNISYVVDEQVMAIKVILPEAYPLASAQCIGVNRVAVREEKWQSWLRNCQGVITFYNGSIIDGISAWQKNINGSLKNLAECAICYSIVDSYKHLPTKRCLQCRNAFHAGCLFKWFKTSGASTCPLCRNSFSFN</sequence>
<evidence type="ECO:0000256" key="7">
    <source>
        <dbReference type="ARBA" id="ARBA00022490"/>
    </source>
</evidence>
<evidence type="ECO:0000256" key="6">
    <source>
        <dbReference type="ARBA" id="ARBA00017157"/>
    </source>
</evidence>
<dbReference type="SMART" id="SM00184">
    <property type="entry name" value="RING"/>
    <property type="match status" value="1"/>
</dbReference>
<evidence type="ECO:0000256" key="11">
    <source>
        <dbReference type="ARBA" id="ARBA00022771"/>
    </source>
</evidence>
<dbReference type="GO" id="GO:0008270">
    <property type="term" value="F:zinc ion binding"/>
    <property type="evidence" value="ECO:0007669"/>
    <property type="project" value="UniProtKB-KW"/>
</dbReference>
<dbReference type="InterPro" id="IPR011989">
    <property type="entry name" value="ARM-like"/>
</dbReference>
<evidence type="ECO:0000256" key="14">
    <source>
        <dbReference type="ARBA" id="ARBA00055150"/>
    </source>
</evidence>
<dbReference type="Pfam" id="PF22999">
    <property type="entry name" value="LTN1_E3_ligase_6th"/>
    <property type="match status" value="1"/>
</dbReference>
<keyword evidence="13 16" id="KW-0862">Zinc</keyword>
<dbReference type="EMBL" id="CP138583">
    <property type="protein sequence ID" value="WPH00474.1"/>
    <property type="molecule type" value="Genomic_DNA"/>
</dbReference>
<evidence type="ECO:0000256" key="8">
    <source>
        <dbReference type="ARBA" id="ARBA00022679"/>
    </source>
</evidence>
<organism evidence="18 19">
    <name type="scientific">Acrodontium crateriforme</name>
    <dbReference type="NCBI Taxonomy" id="150365"/>
    <lineage>
        <taxon>Eukaryota</taxon>
        <taxon>Fungi</taxon>
        <taxon>Dikarya</taxon>
        <taxon>Ascomycota</taxon>
        <taxon>Pezizomycotina</taxon>
        <taxon>Dothideomycetes</taxon>
        <taxon>Dothideomycetidae</taxon>
        <taxon>Mycosphaerellales</taxon>
        <taxon>Teratosphaeriaceae</taxon>
        <taxon>Acrodontium</taxon>
    </lineage>
</organism>
<dbReference type="FunFam" id="3.30.40.10:FF:000038">
    <property type="entry name" value="E3 ubiquitin-protein ligase listerin"/>
    <property type="match status" value="1"/>
</dbReference>
<dbReference type="Pfam" id="PF13639">
    <property type="entry name" value="zf-RING_2"/>
    <property type="match status" value="1"/>
</dbReference>
<name>A0AAQ3M351_9PEZI</name>
<evidence type="ECO:0000256" key="15">
    <source>
        <dbReference type="PROSITE-ProRule" id="PRU00175"/>
    </source>
</evidence>
<dbReference type="GO" id="GO:1990112">
    <property type="term" value="C:RQC complex"/>
    <property type="evidence" value="ECO:0007669"/>
    <property type="project" value="UniProtKB-UniRule"/>
</dbReference>
<dbReference type="Gene3D" id="1.25.10.10">
    <property type="entry name" value="Leucine-rich Repeat Variant"/>
    <property type="match status" value="1"/>
</dbReference>
<keyword evidence="8 16" id="KW-0808">Transferase</keyword>
<feature type="domain" description="RING-type" evidence="17">
    <location>
        <begin position="1562"/>
        <end position="1608"/>
    </location>
</feature>
<dbReference type="InterPro" id="IPR013083">
    <property type="entry name" value="Znf_RING/FYVE/PHD"/>
</dbReference>
<dbReference type="GO" id="GO:0061630">
    <property type="term" value="F:ubiquitin protein ligase activity"/>
    <property type="evidence" value="ECO:0007669"/>
    <property type="project" value="UniProtKB-UniRule"/>
</dbReference>
<dbReference type="GO" id="GO:0005829">
    <property type="term" value="C:cytosol"/>
    <property type="evidence" value="ECO:0007669"/>
    <property type="project" value="UniProtKB-SubCell"/>
</dbReference>